<reference evidence="2 3" key="1">
    <citation type="submission" date="2019-09" db="EMBL/GenBank/DDBJ databases">
        <title>Draft genome sequencing and comparative genomics of hatchery-associated Vibrios.</title>
        <authorList>
            <person name="Kehlet-Delgado H."/>
            <person name="Mueller R.S."/>
        </authorList>
    </citation>
    <scope>NUCLEOTIDE SEQUENCE [LARGE SCALE GENOMIC DNA]</scope>
    <source>
        <strain evidence="2 3">081416A</strain>
    </source>
</reference>
<dbReference type="AlphaFoldDB" id="A0A7Y4B8B2"/>
<dbReference type="PANTHER" id="PTHR43415">
    <property type="entry name" value="SPERMIDINE N(1)-ACETYLTRANSFERASE"/>
    <property type="match status" value="1"/>
</dbReference>
<dbReference type="SUPFAM" id="SSF55729">
    <property type="entry name" value="Acyl-CoA N-acyltransferases (Nat)"/>
    <property type="match status" value="1"/>
</dbReference>
<dbReference type="Pfam" id="PF00583">
    <property type="entry name" value="Acetyltransf_1"/>
    <property type="match status" value="1"/>
</dbReference>
<keyword evidence="2" id="KW-0808">Transferase</keyword>
<accession>A0A7Y4B8B2</accession>
<sequence length="182" mass="20754">MLVLIPQWESKNLVFTEFSSDEAELAKSIFDSNLNVKAMDPTFRDWSITEYEKLIAESNKSKLPDEQGAFYLRKISTKKGQVVGYIQLEFHAPSTGTLWLPMLTILPSFKGKGLGSEIVSSVIAVACEYAKLQNVGLNVYAENISAFRFWYRQGFTQIRAFDQEIELGKEYNCLVLYRELKA</sequence>
<name>A0A7Y4B8B2_VIBAL</name>
<comment type="caution">
    <text evidence="2">The sequence shown here is derived from an EMBL/GenBank/DDBJ whole genome shotgun (WGS) entry which is preliminary data.</text>
</comment>
<evidence type="ECO:0000313" key="3">
    <source>
        <dbReference type="Proteomes" id="UP000532247"/>
    </source>
</evidence>
<dbReference type="EMBL" id="VTYF01000048">
    <property type="protein sequence ID" value="NOI12249.1"/>
    <property type="molecule type" value="Genomic_DNA"/>
</dbReference>
<dbReference type="Proteomes" id="UP000532247">
    <property type="component" value="Unassembled WGS sequence"/>
</dbReference>
<proteinExistence type="predicted"/>
<evidence type="ECO:0000313" key="2">
    <source>
        <dbReference type="EMBL" id="NOI12249.1"/>
    </source>
</evidence>
<evidence type="ECO:0000259" key="1">
    <source>
        <dbReference type="PROSITE" id="PS51186"/>
    </source>
</evidence>
<dbReference type="CDD" id="cd04301">
    <property type="entry name" value="NAT_SF"/>
    <property type="match status" value="1"/>
</dbReference>
<dbReference type="Gene3D" id="3.40.630.30">
    <property type="match status" value="1"/>
</dbReference>
<feature type="domain" description="N-acetyltransferase" evidence="1">
    <location>
        <begin position="41"/>
        <end position="181"/>
    </location>
</feature>
<organism evidence="2 3">
    <name type="scientific">Vibrio alginolyticus</name>
    <dbReference type="NCBI Taxonomy" id="663"/>
    <lineage>
        <taxon>Bacteria</taxon>
        <taxon>Pseudomonadati</taxon>
        <taxon>Pseudomonadota</taxon>
        <taxon>Gammaproteobacteria</taxon>
        <taxon>Vibrionales</taxon>
        <taxon>Vibrionaceae</taxon>
        <taxon>Vibrio</taxon>
    </lineage>
</organism>
<dbReference type="InterPro" id="IPR016181">
    <property type="entry name" value="Acyl_CoA_acyltransferase"/>
</dbReference>
<dbReference type="PANTHER" id="PTHR43415:SF3">
    <property type="entry name" value="GNAT-FAMILY ACETYLTRANSFERASE"/>
    <property type="match status" value="1"/>
</dbReference>
<dbReference type="InterPro" id="IPR000182">
    <property type="entry name" value="GNAT_dom"/>
</dbReference>
<gene>
    <name evidence="2" type="ORF">F0254_26085</name>
</gene>
<dbReference type="PROSITE" id="PS51186">
    <property type="entry name" value="GNAT"/>
    <property type="match status" value="1"/>
</dbReference>
<dbReference type="GO" id="GO:0016747">
    <property type="term" value="F:acyltransferase activity, transferring groups other than amino-acyl groups"/>
    <property type="evidence" value="ECO:0007669"/>
    <property type="project" value="InterPro"/>
</dbReference>
<protein>
    <submittedName>
        <fullName evidence="2">GNAT family N-acetyltransferase</fullName>
    </submittedName>
</protein>